<evidence type="ECO:0000256" key="1">
    <source>
        <dbReference type="SAM" id="SignalP"/>
    </source>
</evidence>
<gene>
    <name evidence="3" type="ORF">HID58_070570</name>
</gene>
<keyword evidence="1" id="KW-0732">Signal</keyword>
<name>A0ABQ7YZ88_BRANA</name>
<comment type="caution">
    <text evidence="3">The sequence shown here is derived from an EMBL/GenBank/DDBJ whole genome shotgun (WGS) entry which is preliminary data.</text>
</comment>
<feature type="domain" description="Thioredoxin" evidence="2">
    <location>
        <begin position="56"/>
        <end position="134"/>
    </location>
</feature>
<protein>
    <recommendedName>
        <fullName evidence="2">Thioredoxin domain-containing protein</fullName>
    </recommendedName>
</protein>
<feature type="signal peptide" evidence="1">
    <location>
        <begin position="1"/>
        <end position="25"/>
    </location>
</feature>
<dbReference type="InterPro" id="IPR036249">
    <property type="entry name" value="Thioredoxin-like_sf"/>
</dbReference>
<feature type="chain" id="PRO_5045749564" description="Thioredoxin domain-containing protein" evidence="1">
    <location>
        <begin position="26"/>
        <end position="143"/>
    </location>
</feature>
<dbReference type="SUPFAM" id="SSF52833">
    <property type="entry name" value="Thioredoxin-like"/>
    <property type="match status" value="1"/>
</dbReference>
<dbReference type="InterPro" id="IPR013766">
    <property type="entry name" value="Thioredoxin_domain"/>
</dbReference>
<sequence>MEKINVLSRLAVMVACLMCLGFSVGMCSESDPLIKTVVSSSLPSNNGDLLYSAKLHTVLVQFTADECKQCRCMDFRLENLDVRYAGRIKFYKMDIHKAPVIAKKIHVTTVPTSIIFRGGGIMGEVLGYNPAKVMKLVERYAHK</sequence>
<evidence type="ECO:0000313" key="4">
    <source>
        <dbReference type="Proteomes" id="UP000824890"/>
    </source>
</evidence>
<dbReference type="PANTHER" id="PTHR45663:SF32">
    <property type="entry name" value="THIOREDOXIN FAMILY PROTEIN-RELATED"/>
    <property type="match status" value="1"/>
</dbReference>
<dbReference type="Proteomes" id="UP000824890">
    <property type="component" value="Unassembled WGS sequence"/>
</dbReference>
<keyword evidence="4" id="KW-1185">Reference proteome</keyword>
<evidence type="ECO:0000313" key="3">
    <source>
        <dbReference type="EMBL" id="KAH0873208.1"/>
    </source>
</evidence>
<organism evidence="3 4">
    <name type="scientific">Brassica napus</name>
    <name type="common">Rape</name>
    <dbReference type="NCBI Taxonomy" id="3708"/>
    <lineage>
        <taxon>Eukaryota</taxon>
        <taxon>Viridiplantae</taxon>
        <taxon>Streptophyta</taxon>
        <taxon>Embryophyta</taxon>
        <taxon>Tracheophyta</taxon>
        <taxon>Spermatophyta</taxon>
        <taxon>Magnoliopsida</taxon>
        <taxon>eudicotyledons</taxon>
        <taxon>Gunneridae</taxon>
        <taxon>Pentapetalae</taxon>
        <taxon>rosids</taxon>
        <taxon>malvids</taxon>
        <taxon>Brassicales</taxon>
        <taxon>Brassicaceae</taxon>
        <taxon>Brassiceae</taxon>
        <taxon>Brassica</taxon>
    </lineage>
</organism>
<dbReference type="Pfam" id="PF00085">
    <property type="entry name" value="Thioredoxin"/>
    <property type="match status" value="1"/>
</dbReference>
<dbReference type="EMBL" id="JAGKQM010000016">
    <property type="protein sequence ID" value="KAH0873208.1"/>
    <property type="molecule type" value="Genomic_DNA"/>
</dbReference>
<dbReference type="CDD" id="cd02947">
    <property type="entry name" value="TRX_family"/>
    <property type="match status" value="1"/>
</dbReference>
<dbReference type="PANTHER" id="PTHR45663">
    <property type="entry name" value="GEO12009P1"/>
    <property type="match status" value="1"/>
</dbReference>
<proteinExistence type="predicted"/>
<dbReference type="Gene3D" id="3.40.30.10">
    <property type="entry name" value="Glutaredoxin"/>
    <property type="match status" value="1"/>
</dbReference>
<evidence type="ECO:0000259" key="2">
    <source>
        <dbReference type="Pfam" id="PF00085"/>
    </source>
</evidence>
<reference evidence="3 4" key="1">
    <citation type="submission" date="2021-05" db="EMBL/GenBank/DDBJ databases">
        <title>Genome Assembly of Synthetic Allotetraploid Brassica napus Reveals Homoeologous Exchanges between Subgenomes.</title>
        <authorList>
            <person name="Davis J.T."/>
        </authorList>
    </citation>
    <scope>NUCLEOTIDE SEQUENCE [LARGE SCALE GENOMIC DNA]</scope>
    <source>
        <strain evidence="4">cv. Da-Ae</strain>
        <tissue evidence="3">Seedling</tissue>
    </source>
</reference>
<accession>A0ABQ7YZ88</accession>